<reference evidence="1 3" key="1">
    <citation type="journal article" date="2021" name="bioRxiv">
        <title>Chromosome-scale and haplotype-resolved genome assembly of a tetraploid potato cultivar.</title>
        <authorList>
            <person name="Sun H."/>
            <person name="Jiao W.-B."/>
            <person name="Krause K."/>
            <person name="Campoy J.A."/>
            <person name="Goel M."/>
            <person name="Folz-Donahue K."/>
            <person name="Kukat C."/>
            <person name="Huettel B."/>
            <person name="Schneeberger K."/>
        </authorList>
    </citation>
    <scope>NUCLEOTIDE SEQUENCE [LARGE SCALE GENOMIC DNA]</scope>
    <source>
        <strain evidence="1">SolTubOtavaFocal</strain>
        <tissue evidence="1">Leaves</tissue>
    </source>
</reference>
<evidence type="ECO:0008006" key="4">
    <source>
        <dbReference type="Google" id="ProtNLM"/>
    </source>
</evidence>
<sequence length="81" mass="9080">MDFLGCELGGRRCSVLERLELWENLEAMAGQNYPWLVGGDFNTIVDETEKLGGLPVTQSETHDFIQCIDGVAVHGKYIYMV</sequence>
<dbReference type="SUPFAM" id="SSF56219">
    <property type="entry name" value="DNase I-like"/>
    <property type="match status" value="1"/>
</dbReference>
<dbReference type="Proteomes" id="UP000826656">
    <property type="component" value="Unassembled WGS sequence"/>
</dbReference>
<proteinExistence type="predicted"/>
<accession>A0ABQ7UXR6</accession>
<dbReference type="EMBL" id="JAIVGD010000011">
    <property type="protein sequence ID" value="KAH0769909.1"/>
    <property type="molecule type" value="Genomic_DNA"/>
</dbReference>
<gene>
    <name evidence="2" type="ORF">KY290_013890</name>
    <name evidence="1" type="ORF">KY290_026201</name>
</gene>
<evidence type="ECO:0000313" key="1">
    <source>
        <dbReference type="EMBL" id="KAH0755931.1"/>
    </source>
</evidence>
<comment type="caution">
    <text evidence="1">The sequence shown here is derived from an EMBL/GenBank/DDBJ whole genome shotgun (WGS) entry which is preliminary data.</text>
</comment>
<dbReference type="EMBL" id="JAIVGD010000018">
    <property type="protein sequence ID" value="KAH0755931.1"/>
    <property type="molecule type" value="Genomic_DNA"/>
</dbReference>
<keyword evidence="3" id="KW-1185">Reference proteome</keyword>
<evidence type="ECO:0000313" key="2">
    <source>
        <dbReference type="EMBL" id="KAH0769909.1"/>
    </source>
</evidence>
<dbReference type="InterPro" id="IPR036691">
    <property type="entry name" value="Endo/exonu/phosph_ase_sf"/>
</dbReference>
<protein>
    <recommendedName>
        <fullName evidence="4">Endonuclease/exonuclease/phosphatase</fullName>
    </recommendedName>
</protein>
<name>A0ABQ7UXR6_SOLTU</name>
<organism evidence="1 3">
    <name type="scientific">Solanum tuberosum</name>
    <name type="common">Potato</name>
    <dbReference type="NCBI Taxonomy" id="4113"/>
    <lineage>
        <taxon>Eukaryota</taxon>
        <taxon>Viridiplantae</taxon>
        <taxon>Streptophyta</taxon>
        <taxon>Embryophyta</taxon>
        <taxon>Tracheophyta</taxon>
        <taxon>Spermatophyta</taxon>
        <taxon>Magnoliopsida</taxon>
        <taxon>eudicotyledons</taxon>
        <taxon>Gunneridae</taxon>
        <taxon>Pentapetalae</taxon>
        <taxon>asterids</taxon>
        <taxon>lamiids</taxon>
        <taxon>Solanales</taxon>
        <taxon>Solanaceae</taxon>
        <taxon>Solanoideae</taxon>
        <taxon>Solaneae</taxon>
        <taxon>Solanum</taxon>
    </lineage>
</organism>
<evidence type="ECO:0000313" key="3">
    <source>
        <dbReference type="Proteomes" id="UP000826656"/>
    </source>
</evidence>